<feature type="compositionally biased region" description="Basic residues" evidence="1">
    <location>
        <begin position="248"/>
        <end position="257"/>
    </location>
</feature>
<feature type="region of interest" description="Disordered" evidence="1">
    <location>
        <begin position="446"/>
        <end position="468"/>
    </location>
</feature>
<feature type="compositionally biased region" description="Polar residues" evidence="1">
    <location>
        <begin position="384"/>
        <end position="399"/>
    </location>
</feature>
<feature type="compositionally biased region" description="Low complexity" evidence="1">
    <location>
        <begin position="305"/>
        <end position="328"/>
    </location>
</feature>
<dbReference type="AlphaFoldDB" id="A8P6R2"/>
<dbReference type="GeneID" id="6015818"/>
<keyword evidence="3" id="KW-1185">Reference proteome</keyword>
<dbReference type="HOGENOM" id="CLU_329003_0_0_1"/>
<evidence type="ECO:0000256" key="1">
    <source>
        <dbReference type="SAM" id="MobiDB-lite"/>
    </source>
</evidence>
<accession>A8P6R2</accession>
<reference evidence="2 3" key="1">
    <citation type="journal article" date="2010" name="Proc. Natl. Acad. Sci. U.S.A.">
        <title>Insights into evolution of multicellular fungi from the assembled chromosomes of the mushroom Coprinopsis cinerea (Coprinus cinereus).</title>
        <authorList>
            <person name="Stajich J.E."/>
            <person name="Wilke S.K."/>
            <person name="Ahren D."/>
            <person name="Au C.H."/>
            <person name="Birren B.W."/>
            <person name="Borodovsky M."/>
            <person name="Burns C."/>
            <person name="Canback B."/>
            <person name="Casselton L.A."/>
            <person name="Cheng C.K."/>
            <person name="Deng J."/>
            <person name="Dietrich F.S."/>
            <person name="Fargo D.C."/>
            <person name="Farman M.L."/>
            <person name="Gathman A.C."/>
            <person name="Goldberg J."/>
            <person name="Guigo R."/>
            <person name="Hoegger P.J."/>
            <person name="Hooker J.B."/>
            <person name="Huggins A."/>
            <person name="James T.Y."/>
            <person name="Kamada T."/>
            <person name="Kilaru S."/>
            <person name="Kodira C."/>
            <person name="Kues U."/>
            <person name="Kupfer D."/>
            <person name="Kwan H.S."/>
            <person name="Lomsadze A."/>
            <person name="Li W."/>
            <person name="Lilly W.W."/>
            <person name="Ma L.J."/>
            <person name="Mackey A.J."/>
            <person name="Manning G."/>
            <person name="Martin F."/>
            <person name="Muraguchi H."/>
            <person name="Natvig D.O."/>
            <person name="Palmerini H."/>
            <person name="Ramesh M.A."/>
            <person name="Rehmeyer C.J."/>
            <person name="Roe B.A."/>
            <person name="Shenoy N."/>
            <person name="Stanke M."/>
            <person name="Ter-Hovhannisyan V."/>
            <person name="Tunlid A."/>
            <person name="Velagapudi R."/>
            <person name="Vision T.J."/>
            <person name="Zeng Q."/>
            <person name="Zolan M.E."/>
            <person name="Pukkila P.J."/>
        </authorList>
    </citation>
    <scope>NUCLEOTIDE SEQUENCE [LARGE SCALE GENOMIC DNA]</scope>
    <source>
        <strain evidence="3">Okayama-7 / 130 / ATCC MYA-4618 / FGSC 9003</strain>
    </source>
</reference>
<feature type="compositionally biased region" description="Low complexity" evidence="1">
    <location>
        <begin position="448"/>
        <end position="467"/>
    </location>
</feature>
<gene>
    <name evidence="2" type="ORF">CC1G_07923</name>
</gene>
<comment type="caution">
    <text evidence="2">The sequence shown here is derived from an EMBL/GenBank/DDBJ whole genome shotgun (WGS) entry which is preliminary data.</text>
</comment>
<feature type="compositionally biased region" description="Low complexity" evidence="1">
    <location>
        <begin position="148"/>
        <end position="157"/>
    </location>
</feature>
<dbReference type="RefSeq" id="XP_001839208.2">
    <property type="nucleotide sequence ID" value="XM_001839156.2"/>
</dbReference>
<dbReference type="EMBL" id="AACS02000005">
    <property type="protein sequence ID" value="EAU82641.2"/>
    <property type="molecule type" value="Genomic_DNA"/>
</dbReference>
<dbReference type="PROSITE" id="PS00018">
    <property type="entry name" value="EF_HAND_1"/>
    <property type="match status" value="1"/>
</dbReference>
<feature type="region of interest" description="Disordered" evidence="1">
    <location>
        <begin position="369"/>
        <end position="421"/>
    </location>
</feature>
<feature type="compositionally biased region" description="Polar residues" evidence="1">
    <location>
        <begin position="781"/>
        <end position="795"/>
    </location>
</feature>
<evidence type="ECO:0000313" key="2">
    <source>
        <dbReference type="EMBL" id="EAU82641.2"/>
    </source>
</evidence>
<dbReference type="InterPro" id="IPR018247">
    <property type="entry name" value="EF_Hand_1_Ca_BS"/>
</dbReference>
<organism evidence="2 3">
    <name type="scientific">Coprinopsis cinerea (strain Okayama-7 / 130 / ATCC MYA-4618 / FGSC 9003)</name>
    <name type="common">Inky cap fungus</name>
    <name type="synonym">Hormographiella aspergillata</name>
    <dbReference type="NCBI Taxonomy" id="240176"/>
    <lineage>
        <taxon>Eukaryota</taxon>
        <taxon>Fungi</taxon>
        <taxon>Dikarya</taxon>
        <taxon>Basidiomycota</taxon>
        <taxon>Agaricomycotina</taxon>
        <taxon>Agaricomycetes</taxon>
        <taxon>Agaricomycetidae</taxon>
        <taxon>Agaricales</taxon>
        <taxon>Agaricineae</taxon>
        <taxon>Psathyrellaceae</taxon>
        <taxon>Coprinopsis</taxon>
    </lineage>
</organism>
<feature type="compositionally biased region" description="Low complexity" evidence="1">
    <location>
        <begin position="755"/>
        <end position="780"/>
    </location>
</feature>
<feature type="region of interest" description="Disordered" evidence="1">
    <location>
        <begin position="42"/>
        <end position="66"/>
    </location>
</feature>
<feature type="region of interest" description="Disordered" evidence="1">
    <location>
        <begin position="751"/>
        <end position="803"/>
    </location>
</feature>
<feature type="region of interest" description="Disordered" evidence="1">
    <location>
        <begin position="248"/>
        <end position="335"/>
    </location>
</feature>
<feature type="compositionally biased region" description="Low complexity" evidence="1">
    <location>
        <begin position="276"/>
        <end position="293"/>
    </location>
</feature>
<feature type="region of interest" description="Disordered" evidence="1">
    <location>
        <begin position="128"/>
        <end position="157"/>
    </location>
</feature>
<sequence length="873" mass="94182">MTSQPAITDADDSIVLSDLVRTGEASRLRRRGALRLDRNSIHHNPPVLPRNFGRPPLFLEDSDSDEENRPYSFAYGQSDMLDRHHRAFTSHQHQYPSYSRWVEELDVDDENPTYILVCGAEVDVDSTYPSSSTPFKPSLLPVTPPKPGSSSRNGGSKKSNNGCGAYVHFAATCAPSAQHATRTYTARSPATDVVVPLASEYFHPYVGVRFETSACGCVKEGIGCVVCGNPLGTRWRFCERMAEGRRKGLARRWRQRQQQRGLVGPDGPPYWGGAPSTSSSSSRTRSSYQQQSSDLNAQPCPITDPSSSSSSASASSSSSSPSSTTQFYQPPPEPPLELYTFFSNAVTAFVDPTAQLYPKPRVETEMNLPVVPTEPNSPVVVPTEPNSPLSSPTFAPSSPRTRRPWRASVSSGSSDDDDHDQRVNFDEVLGLGITRGLRGGREVNIEDGSASSTIGSSTANTSASAGAREVVTRTDFDREWQQRLSHVMIAPPLFDRQFTSSPEPFLPLPRRPLEDVDLNAGQEDGNLDADRNVVMGTLRVGGARRPAGSVDDRATGTADDDRPTLAMDVGRTATTDDRPTLTTDDRPTGPTTDRPTQTTNDRPTGPTDEPLPTGTTTTRSIEMTHPQPQPMSFYQQQVLGAWERERQRLRRQQQQHGWWGFGLGGGWNGGGSGIGGSRDTWRANHPREVGGSTSTDNATENGNYNDADAISNLDAVSTTSTHGTATTSATATTTAPETIQLSRTVVVLPSPLPLPLSQSQQSQSQSPYQSQRQSQSQPQSHAQSHTQPLRRQQPITAPWRVGTGSSEAGWLGFDLGGSPSSSSYDGQEEQVLLGWGLRSPTPPPPPPALTTQTVAGGVAGSGGVAVAGLFFDR</sequence>
<name>A8P6R2_COPC7</name>
<dbReference type="KEGG" id="cci:CC1G_07923"/>
<feature type="compositionally biased region" description="Low complexity" evidence="1">
    <location>
        <begin position="588"/>
        <end position="618"/>
    </location>
</feature>
<dbReference type="InParanoid" id="A8P6R2"/>
<proteinExistence type="predicted"/>
<feature type="compositionally biased region" description="Polar residues" evidence="1">
    <location>
        <begin position="691"/>
        <end position="704"/>
    </location>
</feature>
<feature type="compositionally biased region" description="Basic and acidic residues" evidence="1">
    <location>
        <begin position="550"/>
        <end position="563"/>
    </location>
</feature>
<evidence type="ECO:0000313" key="3">
    <source>
        <dbReference type="Proteomes" id="UP000001861"/>
    </source>
</evidence>
<dbReference type="OrthoDB" id="3270840at2759"/>
<protein>
    <submittedName>
        <fullName evidence="2">Uncharacterized protein</fullName>
    </submittedName>
</protein>
<feature type="compositionally biased region" description="Basic and acidic residues" evidence="1">
    <location>
        <begin position="679"/>
        <end position="688"/>
    </location>
</feature>
<feature type="region of interest" description="Disordered" evidence="1">
    <location>
        <begin position="538"/>
        <end position="630"/>
    </location>
</feature>
<dbReference type="eggNOG" id="ENOG502SPYI">
    <property type="taxonomic scope" value="Eukaryota"/>
</dbReference>
<dbReference type="Proteomes" id="UP000001861">
    <property type="component" value="Unassembled WGS sequence"/>
</dbReference>
<feature type="compositionally biased region" description="Basic and acidic residues" evidence="1">
    <location>
        <begin position="574"/>
        <end position="587"/>
    </location>
</feature>
<feature type="region of interest" description="Disordered" evidence="1">
    <location>
        <begin position="670"/>
        <end position="706"/>
    </location>
</feature>
<dbReference type="VEuPathDB" id="FungiDB:CC1G_07923"/>